<organism evidence="1 2">
    <name type="scientific">Brucella tritici</name>
    <dbReference type="NCBI Taxonomy" id="94626"/>
    <lineage>
        <taxon>Bacteria</taxon>
        <taxon>Pseudomonadati</taxon>
        <taxon>Pseudomonadota</taxon>
        <taxon>Alphaproteobacteria</taxon>
        <taxon>Hyphomicrobiales</taxon>
        <taxon>Brucellaceae</taxon>
        <taxon>Brucella/Ochrobactrum group</taxon>
        <taxon>Brucella</taxon>
    </lineage>
</organism>
<dbReference type="Proteomes" id="UP000481643">
    <property type="component" value="Unassembled WGS sequence"/>
</dbReference>
<evidence type="ECO:0000313" key="1">
    <source>
        <dbReference type="EMBL" id="KAB2689708.1"/>
    </source>
</evidence>
<reference evidence="1 2" key="1">
    <citation type="submission" date="2019-09" db="EMBL/GenBank/DDBJ databases">
        <title>Taxonomic organization of the family Brucellaceae based on a phylogenomic approach.</title>
        <authorList>
            <person name="Leclercq S."/>
            <person name="Cloeckaert A."/>
            <person name="Zygmunt M.S."/>
        </authorList>
    </citation>
    <scope>NUCLEOTIDE SEQUENCE [LARGE SCALE GENOMIC DNA]</scope>
    <source>
        <strain evidence="1 2">WS1830</strain>
    </source>
</reference>
<accession>A0A6L3YW23</accession>
<proteinExistence type="predicted"/>
<protein>
    <submittedName>
        <fullName evidence="1">Uncharacterized protein</fullName>
    </submittedName>
</protein>
<name>A0A6L3YW23_9HYPH</name>
<dbReference type="AlphaFoldDB" id="A0A6L3YW23"/>
<evidence type="ECO:0000313" key="2">
    <source>
        <dbReference type="Proteomes" id="UP000481643"/>
    </source>
</evidence>
<dbReference type="EMBL" id="WBVX01000002">
    <property type="protein sequence ID" value="KAB2689708.1"/>
    <property type="molecule type" value="Genomic_DNA"/>
</dbReference>
<gene>
    <name evidence="1" type="ORF">F9L08_03345</name>
</gene>
<comment type="caution">
    <text evidence="1">The sequence shown here is derived from an EMBL/GenBank/DDBJ whole genome shotgun (WGS) entry which is preliminary data.</text>
</comment>
<sequence>MSDQTQGRINCCVPFCTRTRHNRDNTSEWICGTHWRLVPQHLKRRKFKLFRRYRRLFGDSSFWCFEAGSEKRIQAVRLDRLCGIAWDRCKAAAIERSVGL</sequence>